<evidence type="ECO:0000313" key="1">
    <source>
        <dbReference type="EMBL" id="RKQ93387.1"/>
    </source>
</evidence>
<dbReference type="Proteomes" id="UP000278962">
    <property type="component" value="Unassembled WGS sequence"/>
</dbReference>
<name>A0A660LE68_9ACTN</name>
<dbReference type="AlphaFoldDB" id="A0A660LE68"/>
<sequence>MHFMVIERFRAGARPVYERFGEQGRLMPDGLEFVASWVSADLGRVFQVMECEDVTLLQRWVASWEDLTEFEIVPVVPGGSGTAEAVLGS</sequence>
<dbReference type="EMBL" id="RBIL01000001">
    <property type="protein sequence ID" value="RKQ93387.1"/>
    <property type="molecule type" value="Genomic_DNA"/>
</dbReference>
<dbReference type="OrthoDB" id="9801877at2"/>
<evidence type="ECO:0000313" key="2">
    <source>
        <dbReference type="Proteomes" id="UP000278962"/>
    </source>
</evidence>
<dbReference type="RefSeq" id="WP_121251458.1">
    <property type="nucleotide sequence ID" value="NZ_RBIL01000001.1"/>
</dbReference>
<accession>A0A660LE68</accession>
<comment type="caution">
    <text evidence="1">The sequence shown here is derived from an EMBL/GenBank/DDBJ whole genome shotgun (WGS) entry which is preliminary data.</text>
</comment>
<protein>
    <submittedName>
        <fullName evidence="1">Uncharacterized protein DUF3303</fullName>
    </submittedName>
</protein>
<dbReference type="Pfam" id="PF11746">
    <property type="entry name" value="DUF3303"/>
    <property type="match status" value="1"/>
</dbReference>
<gene>
    <name evidence="1" type="ORF">C8N24_3250</name>
</gene>
<keyword evidence="2" id="KW-1185">Reference proteome</keyword>
<reference evidence="1 2" key="1">
    <citation type="submission" date="2018-10" db="EMBL/GenBank/DDBJ databases">
        <title>Genomic Encyclopedia of Archaeal and Bacterial Type Strains, Phase II (KMG-II): from individual species to whole genera.</title>
        <authorList>
            <person name="Goeker M."/>
        </authorList>
    </citation>
    <scope>NUCLEOTIDE SEQUENCE [LARGE SCALE GENOMIC DNA]</scope>
    <source>
        <strain evidence="1 2">DSM 14954</strain>
    </source>
</reference>
<proteinExistence type="predicted"/>
<organism evidence="1 2">
    <name type="scientific">Solirubrobacter pauli</name>
    <dbReference type="NCBI Taxonomy" id="166793"/>
    <lineage>
        <taxon>Bacteria</taxon>
        <taxon>Bacillati</taxon>
        <taxon>Actinomycetota</taxon>
        <taxon>Thermoleophilia</taxon>
        <taxon>Solirubrobacterales</taxon>
        <taxon>Solirubrobacteraceae</taxon>
        <taxon>Solirubrobacter</taxon>
    </lineage>
</organism>
<dbReference type="InterPro" id="IPR021734">
    <property type="entry name" value="DUF3303"/>
</dbReference>